<gene>
    <name evidence="1" type="ORF">LCGC14_1937730</name>
</gene>
<organism evidence="1">
    <name type="scientific">marine sediment metagenome</name>
    <dbReference type="NCBI Taxonomy" id="412755"/>
    <lineage>
        <taxon>unclassified sequences</taxon>
        <taxon>metagenomes</taxon>
        <taxon>ecological metagenomes</taxon>
    </lineage>
</organism>
<comment type="caution">
    <text evidence="1">The sequence shown here is derived from an EMBL/GenBank/DDBJ whole genome shotgun (WGS) entry which is preliminary data.</text>
</comment>
<reference evidence="1" key="1">
    <citation type="journal article" date="2015" name="Nature">
        <title>Complex archaea that bridge the gap between prokaryotes and eukaryotes.</title>
        <authorList>
            <person name="Spang A."/>
            <person name="Saw J.H."/>
            <person name="Jorgensen S.L."/>
            <person name="Zaremba-Niedzwiedzka K."/>
            <person name="Martijn J."/>
            <person name="Lind A.E."/>
            <person name="van Eijk R."/>
            <person name="Schleper C."/>
            <person name="Guy L."/>
            <person name="Ettema T.J."/>
        </authorList>
    </citation>
    <scope>NUCLEOTIDE SEQUENCE</scope>
</reference>
<dbReference type="AlphaFoldDB" id="A0A0F9FL47"/>
<protein>
    <submittedName>
        <fullName evidence="1">Uncharacterized protein</fullName>
    </submittedName>
</protein>
<name>A0A0F9FL47_9ZZZZ</name>
<sequence>MDTEFKKTKAGIKICPFFGWQSENVEGLGRHEENDVSLTICNHEQNSHQHEGNCQKEWCPILGKHNT</sequence>
<evidence type="ECO:0000313" key="1">
    <source>
        <dbReference type="EMBL" id="KKL87134.1"/>
    </source>
</evidence>
<dbReference type="EMBL" id="LAZR01020920">
    <property type="protein sequence ID" value="KKL87134.1"/>
    <property type="molecule type" value="Genomic_DNA"/>
</dbReference>
<proteinExistence type="predicted"/>
<accession>A0A0F9FL47</accession>